<name>A0AAD2CLU8_9STRA</name>
<feature type="compositionally biased region" description="Gly residues" evidence="2">
    <location>
        <begin position="241"/>
        <end position="251"/>
    </location>
</feature>
<dbReference type="Proteomes" id="UP001295423">
    <property type="component" value="Unassembled WGS sequence"/>
</dbReference>
<dbReference type="GO" id="GO:0016055">
    <property type="term" value="P:Wnt signaling pathway"/>
    <property type="evidence" value="ECO:0007669"/>
    <property type="project" value="UniProtKB-KW"/>
</dbReference>
<feature type="compositionally biased region" description="Acidic residues" evidence="2">
    <location>
        <begin position="97"/>
        <end position="106"/>
    </location>
</feature>
<dbReference type="InterPro" id="IPR029071">
    <property type="entry name" value="Ubiquitin-like_domsf"/>
</dbReference>
<reference evidence="4" key="1">
    <citation type="submission" date="2023-08" db="EMBL/GenBank/DDBJ databases">
        <authorList>
            <person name="Audoor S."/>
            <person name="Bilcke G."/>
        </authorList>
    </citation>
    <scope>NUCLEOTIDE SEQUENCE</scope>
</reference>
<feature type="region of interest" description="Disordered" evidence="2">
    <location>
        <begin position="96"/>
        <end position="176"/>
    </location>
</feature>
<comment type="caution">
    <text evidence="4">The sequence shown here is derived from an EMBL/GenBank/DDBJ whole genome shotgun (WGS) entry which is preliminary data.</text>
</comment>
<keyword evidence="1" id="KW-0879">Wnt signaling pathway</keyword>
<dbReference type="SUPFAM" id="SSF54236">
    <property type="entry name" value="Ubiquitin-like"/>
    <property type="match status" value="1"/>
</dbReference>
<dbReference type="Pfam" id="PF00778">
    <property type="entry name" value="DIX"/>
    <property type="match status" value="1"/>
</dbReference>
<keyword evidence="5" id="KW-1185">Reference proteome</keyword>
<feature type="compositionally biased region" description="Low complexity" evidence="2">
    <location>
        <begin position="218"/>
        <end position="229"/>
    </location>
</feature>
<evidence type="ECO:0000256" key="2">
    <source>
        <dbReference type="SAM" id="MobiDB-lite"/>
    </source>
</evidence>
<evidence type="ECO:0000256" key="1">
    <source>
        <dbReference type="ARBA" id="ARBA00022687"/>
    </source>
</evidence>
<feature type="domain" description="DIX" evidence="3">
    <location>
        <begin position="3"/>
        <end position="95"/>
    </location>
</feature>
<dbReference type="InterPro" id="IPR038207">
    <property type="entry name" value="DIX_dom_sf"/>
</dbReference>
<organism evidence="4 5">
    <name type="scientific">Cylindrotheca closterium</name>
    <dbReference type="NCBI Taxonomy" id="2856"/>
    <lineage>
        <taxon>Eukaryota</taxon>
        <taxon>Sar</taxon>
        <taxon>Stramenopiles</taxon>
        <taxon>Ochrophyta</taxon>
        <taxon>Bacillariophyta</taxon>
        <taxon>Bacillariophyceae</taxon>
        <taxon>Bacillariophycidae</taxon>
        <taxon>Bacillariales</taxon>
        <taxon>Bacillariaceae</taxon>
        <taxon>Cylindrotheca</taxon>
    </lineage>
</organism>
<dbReference type="PROSITE" id="PS50841">
    <property type="entry name" value="DIX"/>
    <property type="match status" value="1"/>
</dbReference>
<dbReference type="AlphaFoldDB" id="A0AAD2CLU8"/>
<protein>
    <recommendedName>
        <fullName evidence="3">DIX domain-containing protein</fullName>
    </recommendedName>
</protein>
<accession>A0AAD2CLU8</accession>
<dbReference type="EMBL" id="CAKOGP040000580">
    <property type="protein sequence ID" value="CAJ1936933.1"/>
    <property type="molecule type" value="Genomic_DNA"/>
</dbReference>
<dbReference type="InterPro" id="IPR001158">
    <property type="entry name" value="DIX"/>
</dbReference>
<sequence length="251" mass="26754">MTTIRYFIPEDGDEETHPNVFLAPKPRHPGTPPTLGQIKDAFPLPGTYHFRFKSPLYPGGDRDKGAMSVWMDLVNDADPIPTWKNGIVAKITRISMEDDDDDDDDFPIPTPAATPAANPRAPPSHQSSMASQGSSDHLDIFDGPSPGVTATPASNAAPNLFDTPAAAPASGGSLLDMNENYASTQAKSSAHADFLGMTAPTAQPGYPAAGNPNMYPAQQQQRPPQQQQQNTFNSYAAQQGPFGGLGTPWKP</sequence>
<proteinExistence type="predicted"/>
<dbReference type="Gene3D" id="2.40.240.130">
    <property type="match status" value="1"/>
</dbReference>
<feature type="region of interest" description="Disordered" evidence="2">
    <location>
        <begin position="194"/>
        <end position="251"/>
    </location>
</feature>
<feature type="compositionally biased region" description="Low complexity" evidence="2">
    <location>
        <begin position="111"/>
        <end position="135"/>
    </location>
</feature>
<gene>
    <name evidence="4" type="ORF">CYCCA115_LOCUS5434</name>
</gene>
<evidence type="ECO:0000259" key="3">
    <source>
        <dbReference type="PROSITE" id="PS50841"/>
    </source>
</evidence>
<dbReference type="PANTHER" id="PTHR42509:SF1">
    <property type="entry name" value="DIX DOMAIN-CONTAINING PROTEIN"/>
    <property type="match status" value="1"/>
</dbReference>
<dbReference type="PANTHER" id="PTHR42509">
    <property type="entry name" value="DIX DOMAIN-CONTAINING PROTEIN"/>
    <property type="match status" value="1"/>
</dbReference>
<evidence type="ECO:0000313" key="5">
    <source>
        <dbReference type="Proteomes" id="UP001295423"/>
    </source>
</evidence>
<evidence type="ECO:0000313" key="4">
    <source>
        <dbReference type="EMBL" id="CAJ1936933.1"/>
    </source>
</evidence>